<proteinExistence type="predicted"/>
<dbReference type="AlphaFoldDB" id="A0ABC8QWY2"/>
<dbReference type="Proteomes" id="UP001642360">
    <property type="component" value="Unassembled WGS sequence"/>
</dbReference>
<accession>A0ABC8QWY2</accession>
<name>A0ABC8QWY2_9AQUA</name>
<evidence type="ECO:0000313" key="2">
    <source>
        <dbReference type="Proteomes" id="UP001642360"/>
    </source>
</evidence>
<organism evidence="1 2">
    <name type="scientific">Ilex paraguariensis</name>
    <name type="common">yerba mate</name>
    <dbReference type="NCBI Taxonomy" id="185542"/>
    <lineage>
        <taxon>Eukaryota</taxon>
        <taxon>Viridiplantae</taxon>
        <taxon>Streptophyta</taxon>
        <taxon>Embryophyta</taxon>
        <taxon>Tracheophyta</taxon>
        <taxon>Spermatophyta</taxon>
        <taxon>Magnoliopsida</taxon>
        <taxon>eudicotyledons</taxon>
        <taxon>Gunneridae</taxon>
        <taxon>Pentapetalae</taxon>
        <taxon>asterids</taxon>
        <taxon>campanulids</taxon>
        <taxon>Aquifoliales</taxon>
        <taxon>Aquifoliaceae</taxon>
        <taxon>Ilex</taxon>
    </lineage>
</organism>
<gene>
    <name evidence="1" type="ORF">ILEXP_LOCUS1764</name>
</gene>
<evidence type="ECO:0000313" key="1">
    <source>
        <dbReference type="EMBL" id="CAK9134833.1"/>
    </source>
</evidence>
<reference evidence="1 2" key="1">
    <citation type="submission" date="2024-02" db="EMBL/GenBank/DDBJ databases">
        <authorList>
            <person name="Vignale AGUSTIN F."/>
            <person name="Sosa J E."/>
            <person name="Modenutti C."/>
        </authorList>
    </citation>
    <scope>NUCLEOTIDE SEQUENCE [LARGE SCALE GENOMIC DNA]</scope>
</reference>
<sequence>MCSSQICCENQQQSSLEKKMVKKSAKKYIFATTSQDLPNFIFGTWRGEEGAREQGALGLALEKLSDWRAGGAAALVWHIGEASTLVGLAREVAAGRKIGCCSSWARRNGIDGVAPMALGAAGGGSMVLGTTGWASMALGAAGRASMALGTSEGATMALGAGGGAQMAIDRMFHASGGSSEVPMAVDTTAEALIP</sequence>
<dbReference type="EMBL" id="CAUOFW020000647">
    <property type="protein sequence ID" value="CAK9134833.1"/>
    <property type="molecule type" value="Genomic_DNA"/>
</dbReference>
<comment type="caution">
    <text evidence="1">The sequence shown here is derived from an EMBL/GenBank/DDBJ whole genome shotgun (WGS) entry which is preliminary data.</text>
</comment>
<protein>
    <submittedName>
        <fullName evidence="1">Uncharacterized protein</fullName>
    </submittedName>
</protein>
<keyword evidence="2" id="KW-1185">Reference proteome</keyword>